<keyword evidence="6" id="KW-1185">Reference proteome</keyword>
<comment type="function">
    <text evidence="4">Catalyzes the reversible epimerization of cellobiose to 4-O-beta-D-glucopyranosyl-D-mannose (Glc-Man).</text>
</comment>
<evidence type="ECO:0000256" key="1">
    <source>
        <dbReference type="ARBA" id="ARBA00001470"/>
    </source>
</evidence>
<dbReference type="EMBL" id="BHWB01000001">
    <property type="protein sequence ID" value="GCB33415.1"/>
    <property type="molecule type" value="Genomic_DNA"/>
</dbReference>
<evidence type="ECO:0000256" key="2">
    <source>
        <dbReference type="ARBA" id="ARBA00008558"/>
    </source>
</evidence>
<dbReference type="InterPro" id="IPR012341">
    <property type="entry name" value="6hp_glycosidase-like_sf"/>
</dbReference>
<dbReference type="RefSeq" id="WP_125039767.1">
    <property type="nucleotide sequence ID" value="NZ_BHWB01000001.1"/>
</dbReference>
<dbReference type="InterPro" id="IPR010819">
    <property type="entry name" value="AGE/CE"/>
</dbReference>
<dbReference type="HAMAP" id="MF_00929">
    <property type="entry name" value="Cellobiose_2_epim"/>
    <property type="match status" value="1"/>
</dbReference>
<dbReference type="InterPro" id="IPR008928">
    <property type="entry name" value="6-hairpin_glycosidase_sf"/>
</dbReference>
<dbReference type="Gene3D" id="1.50.10.10">
    <property type="match status" value="1"/>
</dbReference>
<accession>A0A401LPC4</accession>
<dbReference type="Proteomes" id="UP000288079">
    <property type="component" value="Unassembled WGS sequence"/>
</dbReference>
<comment type="catalytic activity">
    <reaction evidence="1 4">
        <text>D-cellobiose = beta-D-glucosyl-(1-&gt;4)-D-mannopyranose</text>
        <dbReference type="Rhea" id="RHEA:23384"/>
        <dbReference type="ChEBI" id="CHEBI:17057"/>
        <dbReference type="ChEBI" id="CHEBI:47931"/>
        <dbReference type="EC" id="5.1.3.11"/>
    </reaction>
</comment>
<dbReference type="AlphaFoldDB" id="A0A401LPC4"/>
<reference evidence="5 6" key="1">
    <citation type="submission" date="2018-10" db="EMBL/GenBank/DDBJ databases">
        <title>Draft Genome Sequence of Bacteroides sp. KCTC 15687.</title>
        <authorList>
            <person name="Yu S.Y."/>
            <person name="Kim J.S."/>
            <person name="Oh B.S."/>
            <person name="Park S.H."/>
            <person name="Kang S.W."/>
            <person name="Park J.E."/>
            <person name="Choi S.H."/>
            <person name="Han K.I."/>
            <person name="Lee K.C."/>
            <person name="Eom M.K."/>
            <person name="Suh M.K."/>
            <person name="Lee D.H."/>
            <person name="Yoon H."/>
            <person name="Kim B."/>
            <person name="Yang S.J."/>
            <person name="Lee J.S."/>
            <person name="Lee J.H."/>
        </authorList>
    </citation>
    <scope>NUCLEOTIDE SEQUENCE [LARGE SCALE GENOMIC DNA]</scope>
    <source>
        <strain evidence="5 6">KCTC 15687</strain>
    </source>
</reference>
<keyword evidence="3 4" id="KW-0413">Isomerase</keyword>
<comment type="similarity">
    <text evidence="2">Belongs to the N-acylglucosamine 2-epimerase family.</text>
</comment>
<gene>
    <name evidence="5" type="ORF">KGMB02408_03600</name>
</gene>
<dbReference type="InterPro" id="IPR028584">
    <property type="entry name" value="Cellobiose_2_epim"/>
</dbReference>
<dbReference type="GO" id="GO:0005975">
    <property type="term" value="P:carbohydrate metabolic process"/>
    <property type="evidence" value="ECO:0007669"/>
    <property type="project" value="InterPro"/>
</dbReference>
<dbReference type="PANTHER" id="PTHR15108">
    <property type="entry name" value="N-ACYLGLUCOSAMINE-2-EPIMERASE"/>
    <property type="match status" value="1"/>
</dbReference>
<name>A0A401LPC4_9BACE</name>
<dbReference type="Pfam" id="PF07221">
    <property type="entry name" value="GlcNAc_2-epim"/>
    <property type="match status" value="1"/>
</dbReference>
<comment type="similarity">
    <text evidence="4">Belongs to the cellobiose 2-epimerase family.</text>
</comment>
<comment type="caution">
    <text evidence="5">The sequence shown here is derived from an EMBL/GenBank/DDBJ whole genome shotgun (WGS) entry which is preliminary data.</text>
</comment>
<organism evidence="5 6">
    <name type="scientific">Bacteroides faecalis</name>
    <dbReference type="NCBI Taxonomy" id="2447885"/>
    <lineage>
        <taxon>Bacteria</taxon>
        <taxon>Pseudomonadati</taxon>
        <taxon>Bacteroidota</taxon>
        <taxon>Bacteroidia</taxon>
        <taxon>Bacteroidales</taxon>
        <taxon>Bacteroidaceae</taxon>
        <taxon>Bacteroides</taxon>
    </lineage>
</organism>
<evidence type="ECO:0000313" key="6">
    <source>
        <dbReference type="Proteomes" id="UP000288079"/>
    </source>
</evidence>
<evidence type="ECO:0000256" key="3">
    <source>
        <dbReference type="ARBA" id="ARBA00023235"/>
    </source>
</evidence>
<proteinExistence type="inferred from homology"/>
<dbReference type="EC" id="5.1.3.11" evidence="4"/>
<evidence type="ECO:0000256" key="4">
    <source>
        <dbReference type="HAMAP-Rule" id="MF_00929"/>
    </source>
</evidence>
<evidence type="ECO:0000313" key="5">
    <source>
        <dbReference type="EMBL" id="GCB33415.1"/>
    </source>
</evidence>
<dbReference type="GO" id="GO:0047736">
    <property type="term" value="F:cellobiose epimerase activity"/>
    <property type="evidence" value="ECO:0007669"/>
    <property type="project" value="UniProtKB-UniRule"/>
</dbReference>
<protein>
    <recommendedName>
        <fullName evidence="4">Cellobiose 2-epimerase</fullName>
        <shortName evidence="4">CE</shortName>
        <ecNumber evidence="4">5.1.3.11</ecNumber>
    </recommendedName>
</protein>
<dbReference type="OrthoDB" id="5141876at2"/>
<dbReference type="SUPFAM" id="SSF48208">
    <property type="entry name" value="Six-hairpin glycosidases"/>
    <property type="match status" value="1"/>
</dbReference>
<sequence length="397" mass="46690">MNKIAFTIKEEFQKELTGNILPYWMNQMTDEDHGGFYGRITGNEVLMPEAEKGAVLNARILWTFSAAYRLLQHDNYLATATRAKRYLIDHFYDCNYGGIYWSLDKDGKPLDTKKQIYAIGFAIYGLSEYHRATGDSEALDYATRLFHDIEEHSFDKNKNGYCEALTREWKEIADMRLSEKDANERKTMNTHLHILEPYTNLYRVWKDEHLEQQLRNLINLFTDKILNKDTFHLQLFFNDDWQSKYPIVSYGHDIEASWLLHEAALVTGDQSLIAKTEPIVYKIAEAAAEGLLPGQGMIYEKHLDTNHTDTDFHWWVQAEAVVGFFNIYQHWNHEDALHKALSTWTFIKEKLIDYNHGEWFWSIQADGTINRKEDKAGFWKCPYHNSRMCMEIIERVK</sequence>